<evidence type="ECO:0000256" key="1">
    <source>
        <dbReference type="SAM" id="MobiDB-lite"/>
    </source>
</evidence>
<dbReference type="EMBL" id="CP090891">
    <property type="protein sequence ID" value="ULU09700.1"/>
    <property type="molecule type" value="Genomic_DNA"/>
</dbReference>
<proteinExistence type="predicted"/>
<keyword evidence="2" id="KW-0732">Signal</keyword>
<evidence type="ECO:0000313" key="3">
    <source>
        <dbReference type="EMBL" id="ULU09700.1"/>
    </source>
</evidence>
<feature type="compositionally biased region" description="Polar residues" evidence="1">
    <location>
        <begin position="175"/>
        <end position="193"/>
    </location>
</feature>
<feature type="signal peptide" evidence="2">
    <location>
        <begin position="1"/>
        <end position="15"/>
    </location>
</feature>
<evidence type="ECO:0000256" key="2">
    <source>
        <dbReference type="SAM" id="SignalP"/>
    </source>
</evidence>
<feature type="chain" id="PRO_5042050123" evidence="2">
    <location>
        <begin position="16"/>
        <end position="205"/>
    </location>
</feature>
<feature type="region of interest" description="Disordered" evidence="1">
    <location>
        <begin position="58"/>
        <end position="205"/>
    </location>
</feature>
<organism evidence="3 4">
    <name type="scientific">Caenorhabditis briggsae</name>
    <dbReference type="NCBI Taxonomy" id="6238"/>
    <lineage>
        <taxon>Eukaryota</taxon>
        <taxon>Metazoa</taxon>
        <taxon>Ecdysozoa</taxon>
        <taxon>Nematoda</taxon>
        <taxon>Chromadorea</taxon>
        <taxon>Rhabditida</taxon>
        <taxon>Rhabditina</taxon>
        <taxon>Rhabditomorpha</taxon>
        <taxon>Rhabditoidea</taxon>
        <taxon>Rhabditidae</taxon>
        <taxon>Peloderinae</taxon>
        <taxon>Caenorhabditis</taxon>
    </lineage>
</organism>
<feature type="compositionally biased region" description="Polar residues" evidence="1">
    <location>
        <begin position="107"/>
        <end position="133"/>
    </location>
</feature>
<feature type="compositionally biased region" description="Low complexity" evidence="1">
    <location>
        <begin position="66"/>
        <end position="89"/>
    </location>
</feature>
<accession>A0AAE9DS39</accession>
<protein>
    <submittedName>
        <fullName evidence="3">Uncharacterized protein</fullName>
    </submittedName>
</protein>
<dbReference type="Proteomes" id="UP000827892">
    <property type="component" value="Chromosome I"/>
</dbReference>
<feature type="compositionally biased region" description="Low complexity" evidence="1">
    <location>
        <begin position="134"/>
        <end position="174"/>
    </location>
</feature>
<dbReference type="AlphaFoldDB" id="A0AAE9DS39"/>
<sequence length="205" mass="22269">MLPILLLICVSSTWTQPILTSSQAPPTFSTPEDPFGMLNNQDGVQNLGLQNQNGFFGNAEGSTTPGAFFGANSNGGFQNQDNQNLNQNSNGGGFFGGNNQQQQSFQTLPPNNNQNFFGSQNDASSSLNQKQAIQNQNQNQNQNQQFGNQGFQNQGFQNQNSQNSQNQQFVQSGQLTSGQQGVNQGFPISNAFPTNRLPPIFGRKK</sequence>
<feature type="compositionally biased region" description="Low complexity" evidence="1">
    <location>
        <begin position="97"/>
        <end position="106"/>
    </location>
</feature>
<reference evidence="3 4" key="1">
    <citation type="submission" date="2022-05" db="EMBL/GenBank/DDBJ databases">
        <title>Chromosome-level reference genomes for two strains of Caenorhabditis briggsae: an improved platform for comparative genomics.</title>
        <authorList>
            <person name="Stevens L."/>
            <person name="Andersen E.C."/>
        </authorList>
    </citation>
    <scope>NUCLEOTIDE SEQUENCE [LARGE SCALE GENOMIC DNA]</scope>
    <source>
        <strain evidence="3">QX1410_ONT</strain>
        <tissue evidence="3">Whole-organism</tissue>
    </source>
</reference>
<name>A0AAE9DS39_CAEBR</name>
<evidence type="ECO:0000313" key="4">
    <source>
        <dbReference type="Proteomes" id="UP000827892"/>
    </source>
</evidence>
<gene>
    <name evidence="3" type="ORF">L3Y34_014230</name>
</gene>